<feature type="transmembrane region" description="Helical" evidence="6">
    <location>
        <begin position="21"/>
        <end position="39"/>
    </location>
</feature>
<dbReference type="InterPro" id="IPR013525">
    <property type="entry name" value="ABC2_TM"/>
</dbReference>
<dbReference type="PIRSF" id="PIRSF006648">
    <property type="entry name" value="DrrB"/>
    <property type="match status" value="1"/>
</dbReference>
<dbReference type="AlphaFoldDB" id="A0A2T0UDL8"/>
<dbReference type="GO" id="GO:0046677">
    <property type="term" value="P:response to antibiotic"/>
    <property type="evidence" value="ECO:0007669"/>
    <property type="project" value="UniProtKB-KW"/>
</dbReference>
<keyword evidence="2 6" id="KW-0812">Transmembrane</keyword>
<dbReference type="EMBL" id="PVTJ01000011">
    <property type="protein sequence ID" value="PRY55907.1"/>
    <property type="molecule type" value="Genomic_DNA"/>
</dbReference>
<proteinExistence type="predicted"/>
<keyword evidence="9" id="KW-1185">Reference proteome</keyword>
<name>A0A2T0UDL8_9ACTN</name>
<gene>
    <name evidence="8" type="ORF">B0I28_11113</name>
</gene>
<dbReference type="PANTHER" id="PTHR43027:SF2">
    <property type="entry name" value="TRANSPORT PERMEASE PROTEIN"/>
    <property type="match status" value="1"/>
</dbReference>
<reference evidence="8 9" key="1">
    <citation type="submission" date="2018-03" db="EMBL/GenBank/DDBJ databases">
        <title>Genomic Encyclopedia of Type Strains, Phase III (KMG-III): the genomes of soil and plant-associated and newly described type strains.</title>
        <authorList>
            <person name="Whitman W."/>
        </authorList>
    </citation>
    <scope>NUCLEOTIDE SEQUENCE [LARGE SCALE GENOMIC DNA]</scope>
    <source>
        <strain evidence="8 9">CGMCC 4.7067</strain>
    </source>
</reference>
<sequence>MTAFAKLAAVETKLLVREPGSLVSVLIPLFFLVVFGASADATDTVLLPMGMAIAVALIGLYLLPTTLASYRERGILRRMSTTPVRPGNLLTVQMLLQVVLLAAATALQLAVAGGVLGLALPTGFAPVALVFALGTAAMFAVGLLIAALAPTGRAANGIGVLLYFPMAYLAGLIQPAGQMPASLARIGEYTPLGAFRTGLGLAWTGQAPDPLPLLLLAAYTVVISAVAARAFRWE</sequence>
<evidence type="ECO:0000256" key="6">
    <source>
        <dbReference type="SAM" id="Phobius"/>
    </source>
</evidence>
<feature type="transmembrane region" description="Helical" evidence="6">
    <location>
        <begin position="89"/>
        <end position="111"/>
    </location>
</feature>
<dbReference type="InterPro" id="IPR052902">
    <property type="entry name" value="ABC-2_transporter"/>
</dbReference>
<dbReference type="RefSeq" id="WP_106366200.1">
    <property type="nucleotide sequence ID" value="NZ_PVTJ01000011.1"/>
</dbReference>
<dbReference type="Pfam" id="PF01061">
    <property type="entry name" value="ABC2_membrane"/>
    <property type="match status" value="1"/>
</dbReference>
<feature type="transmembrane region" description="Helical" evidence="6">
    <location>
        <begin position="211"/>
        <end position="231"/>
    </location>
</feature>
<protein>
    <submittedName>
        <fullName evidence="8">ABC-2 type transport system permease protein</fullName>
    </submittedName>
</protein>
<feature type="domain" description="ABC-2 type transporter transmembrane" evidence="7">
    <location>
        <begin position="8"/>
        <end position="192"/>
    </location>
</feature>
<feature type="transmembrane region" description="Helical" evidence="6">
    <location>
        <begin position="45"/>
        <end position="68"/>
    </location>
</feature>
<keyword evidence="5" id="KW-0046">Antibiotic resistance</keyword>
<evidence type="ECO:0000256" key="1">
    <source>
        <dbReference type="ARBA" id="ARBA00004141"/>
    </source>
</evidence>
<comment type="caution">
    <text evidence="8">The sequence shown here is derived from an EMBL/GenBank/DDBJ whole genome shotgun (WGS) entry which is preliminary data.</text>
</comment>
<dbReference type="InterPro" id="IPR000412">
    <property type="entry name" value="ABC_2_transport"/>
</dbReference>
<keyword evidence="3 6" id="KW-1133">Transmembrane helix</keyword>
<accession>A0A2T0UDL8</accession>
<evidence type="ECO:0000259" key="7">
    <source>
        <dbReference type="Pfam" id="PF01061"/>
    </source>
</evidence>
<dbReference type="GO" id="GO:0043190">
    <property type="term" value="C:ATP-binding cassette (ABC) transporter complex"/>
    <property type="evidence" value="ECO:0007669"/>
    <property type="project" value="InterPro"/>
</dbReference>
<evidence type="ECO:0000313" key="8">
    <source>
        <dbReference type="EMBL" id="PRY55907.1"/>
    </source>
</evidence>
<dbReference type="GO" id="GO:0140359">
    <property type="term" value="F:ABC-type transporter activity"/>
    <property type="evidence" value="ECO:0007669"/>
    <property type="project" value="InterPro"/>
</dbReference>
<feature type="transmembrane region" description="Helical" evidence="6">
    <location>
        <begin position="154"/>
        <end position="173"/>
    </location>
</feature>
<organism evidence="8 9">
    <name type="scientific">Glycomyces artemisiae</name>
    <dbReference type="NCBI Taxonomy" id="1076443"/>
    <lineage>
        <taxon>Bacteria</taxon>
        <taxon>Bacillati</taxon>
        <taxon>Actinomycetota</taxon>
        <taxon>Actinomycetes</taxon>
        <taxon>Glycomycetales</taxon>
        <taxon>Glycomycetaceae</taxon>
        <taxon>Glycomyces</taxon>
    </lineage>
</organism>
<dbReference type="PANTHER" id="PTHR43027">
    <property type="entry name" value="DOXORUBICIN RESISTANCE ABC TRANSPORTER PERMEASE PROTEIN DRRC-RELATED"/>
    <property type="match status" value="1"/>
</dbReference>
<comment type="subcellular location">
    <subcellularLocation>
        <location evidence="1">Membrane</location>
        <topology evidence="1">Multi-pass membrane protein</topology>
    </subcellularLocation>
</comment>
<evidence type="ECO:0000256" key="3">
    <source>
        <dbReference type="ARBA" id="ARBA00022989"/>
    </source>
</evidence>
<keyword evidence="4 6" id="KW-0472">Membrane</keyword>
<evidence type="ECO:0000256" key="2">
    <source>
        <dbReference type="ARBA" id="ARBA00022692"/>
    </source>
</evidence>
<dbReference type="OrthoDB" id="3217868at2"/>
<evidence type="ECO:0000313" key="9">
    <source>
        <dbReference type="Proteomes" id="UP000238176"/>
    </source>
</evidence>
<evidence type="ECO:0000256" key="5">
    <source>
        <dbReference type="ARBA" id="ARBA00023251"/>
    </source>
</evidence>
<dbReference type="Proteomes" id="UP000238176">
    <property type="component" value="Unassembled WGS sequence"/>
</dbReference>
<evidence type="ECO:0000256" key="4">
    <source>
        <dbReference type="ARBA" id="ARBA00023136"/>
    </source>
</evidence>
<feature type="transmembrane region" description="Helical" evidence="6">
    <location>
        <begin position="123"/>
        <end position="147"/>
    </location>
</feature>